<gene>
    <name evidence="1" type="ORF">ACOLOM_LOCUS13209</name>
</gene>
<dbReference type="EMBL" id="CAJVPT010059011">
    <property type="protein sequence ID" value="CAG8761248.1"/>
    <property type="molecule type" value="Genomic_DNA"/>
</dbReference>
<organism evidence="1 2">
    <name type="scientific">Acaulospora colombiana</name>
    <dbReference type="NCBI Taxonomy" id="27376"/>
    <lineage>
        <taxon>Eukaryota</taxon>
        <taxon>Fungi</taxon>
        <taxon>Fungi incertae sedis</taxon>
        <taxon>Mucoromycota</taxon>
        <taxon>Glomeromycotina</taxon>
        <taxon>Glomeromycetes</taxon>
        <taxon>Diversisporales</taxon>
        <taxon>Acaulosporaceae</taxon>
        <taxon>Acaulospora</taxon>
    </lineage>
</organism>
<evidence type="ECO:0000313" key="1">
    <source>
        <dbReference type="EMBL" id="CAG8761248.1"/>
    </source>
</evidence>
<proteinExistence type="predicted"/>
<sequence>TPSGMETPSGMTSVVSTVAGGLETPDFLDLRKNAGVRTLPDTSDSGPKQLYQVVPERQTAIRGLMGSERGYDVSALSHNSVGANVPVLGQEQRGSKRKGGVEVSLDASELEGMSEDQMRRKYDEGSRASAGNGVHVPGGREDFSDM</sequence>
<accession>A0ACA9QT85</accession>
<protein>
    <submittedName>
        <fullName evidence="1">2135_t:CDS:1</fullName>
    </submittedName>
</protein>
<keyword evidence="2" id="KW-1185">Reference proteome</keyword>
<reference evidence="1" key="1">
    <citation type="submission" date="2021-06" db="EMBL/GenBank/DDBJ databases">
        <authorList>
            <person name="Kallberg Y."/>
            <person name="Tangrot J."/>
            <person name="Rosling A."/>
        </authorList>
    </citation>
    <scope>NUCLEOTIDE SEQUENCE</scope>
    <source>
        <strain evidence="1">CL356</strain>
    </source>
</reference>
<dbReference type="Proteomes" id="UP000789525">
    <property type="component" value="Unassembled WGS sequence"/>
</dbReference>
<feature type="non-terminal residue" evidence="1">
    <location>
        <position position="1"/>
    </location>
</feature>
<comment type="caution">
    <text evidence="1">The sequence shown here is derived from an EMBL/GenBank/DDBJ whole genome shotgun (WGS) entry which is preliminary data.</text>
</comment>
<name>A0ACA9QT85_9GLOM</name>
<evidence type="ECO:0000313" key="2">
    <source>
        <dbReference type="Proteomes" id="UP000789525"/>
    </source>
</evidence>